<evidence type="ECO:0000256" key="2">
    <source>
        <dbReference type="ARBA" id="ARBA00023015"/>
    </source>
</evidence>
<dbReference type="AlphaFoldDB" id="A0AAV1SDB5"/>
<comment type="similarity">
    <text evidence="5">Belongs to the GRAS family.</text>
</comment>
<keyword evidence="2" id="KW-0805">Transcription regulation</keyword>
<name>A0AAV1SDB5_9ROSI</name>
<dbReference type="Pfam" id="PF03514">
    <property type="entry name" value="GRAS"/>
    <property type="match status" value="1"/>
</dbReference>
<evidence type="ECO:0000256" key="4">
    <source>
        <dbReference type="ARBA" id="ARBA00023242"/>
    </source>
</evidence>
<keyword evidence="4" id="KW-0539">Nucleus</keyword>
<dbReference type="PANTHER" id="PTHR31636">
    <property type="entry name" value="OSJNBA0084A10.13 PROTEIN-RELATED"/>
    <property type="match status" value="1"/>
</dbReference>
<organism evidence="6 7">
    <name type="scientific">Dovyalis caffra</name>
    <dbReference type="NCBI Taxonomy" id="77055"/>
    <lineage>
        <taxon>Eukaryota</taxon>
        <taxon>Viridiplantae</taxon>
        <taxon>Streptophyta</taxon>
        <taxon>Embryophyta</taxon>
        <taxon>Tracheophyta</taxon>
        <taxon>Spermatophyta</taxon>
        <taxon>Magnoliopsida</taxon>
        <taxon>eudicotyledons</taxon>
        <taxon>Gunneridae</taxon>
        <taxon>Pentapetalae</taxon>
        <taxon>rosids</taxon>
        <taxon>fabids</taxon>
        <taxon>Malpighiales</taxon>
        <taxon>Salicaceae</taxon>
        <taxon>Flacourtieae</taxon>
        <taxon>Dovyalis</taxon>
    </lineage>
</organism>
<evidence type="ECO:0000313" key="7">
    <source>
        <dbReference type="Proteomes" id="UP001314170"/>
    </source>
</evidence>
<evidence type="ECO:0000256" key="5">
    <source>
        <dbReference type="PROSITE-ProRule" id="PRU01191"/>
    </source>
</evidence>
<dbReference type="GO" id="GO:0005634">
    <property type="term" value="C:nucleus"/>
    <property type="evidence" value="ECO:0007669"/>
    <property type="project" value="UniProtKB-SubCell"/>
</dbReference>
<feature type="region of interest" description="Leucine repeat II (LRII)" evidence="5">
    <location>
        <begin position="367"/>
        <end position="399"/>
    </location>
</feature>
<evidence type="ECO:0008006" key="8">
    <source>
        <dbReference type="Google" id="ProtNLM"/>
    </source>
</evidence>
<dbReference type="Proteomes" id="UP001314170">
    <property type="component" value="Unassembled WGS sequence"/>
</dbReference>
<protein>
    <recommendedName>
        <fullName evidence="8">DELLA protein RGL1-like</fullName>
    </recommendedName>
</protein>
<dbReference type="InterPro" id="IPR005202">
    <property type="entry name" value="TF_GRAS"/>
</dbReference>
<feature type="region of interest" description="SAW" evidence="5">
    <location>
        <begin position="501"/>
        <end position="577"/>
    </location>
</feature>
<evidence type="ECO:0000256" key="1">
    <source>
        <dbReference type="ARBA" id="ARBA00004123"/>
    </source>
</evidence>
<comment type="caution">
    <text evidence="6">The sequence shown here is derived from an EMBL/GenBank/DDBJ whole genome shotgun (WGS) entry which is preliminary data.</text>
</comment>
<dbReference type="EMBL" id="CAWUPB010001173">
    <property type="protein sequence ID" value="CAK7348432.1"/>
    <property type="molecule type" value="Genomic_DNA"/>
</dbReference>
<gene>
    <name evidence="6" type="ORF">DCAF_LOCUS21130</name>
</gene>
<keyword evidence="3" id="KW-0804">Transcription</keyword>
<comment type="subcellular location">
    <subcellularLocation>
        <location evidence="1">Nucleus</location>
    </subcellularLocation>
</comment>
<evidence type="ECO:0000313" key="6">
    <source>
        <dbReference type="EMBL" id="CAK7348432.1"/>
    </source>
</evidence>
<keyword evidence="7" id="KW-1185">Reference proteome</keyword>
<reference evidence="6 7" key="1">
    <citation type="submission" date="2024-01" db="EMBL/GenBank/DDBJ databases">
        <authorList>
            <person name="Waweru B."/>
        </authorList>
    </citation>
    <scope>NUCLEOTIDE SEQUENCE [LARGE SCALE GENOMIC DNA]</scope>
</reference>
<accession>A0AAV1SDB5</accession>
<dbReference type="PROSITE" id="PS50985">
    <property type="entry name" value="GRAS"/>
    <property type="match status" value="1"/>
</dbReference>
<sequence length="592" mass="67526">MANALFSFDPFDFNGIQSCYSRIEDYEKAELMIKGKQDHLFSMEDLRQVYPICSDCGAYQDNTQNKGVNFFKNQLQKPKQQQSPPKSNYLPVDDFLGSCFPEPAQPMQEIRKLENIVKHGKETQYPPALSSSLELLNNYGSGIKKLNVNQLGNETCSGGRKKLSTEEIIRVAGSRFIQFSDQRYDDFSMLMHPFGYALSGLSEEETRDVELTHLLLATAEKVGYQQFDRASRLLSRCEWVASERSNPLQRVVYHFSEALRRRVDEAKGRLTPMETKGKPKCETPHGLSTHIALLSIHQKVPFNQVMQLTAIQAIIENVGSARKIHLIDLEIRSGVQWTALMQALTECRLDRLKITAVGLRGIQKIEETGKRLETFAKSMNFPFTFKPIQVSCMSEIKEELFETAADETVVVVSNMILRTMLSRPACLENLMGVIKNLNPSIMIVSEVEANHNSPIFVNRFIEALFFYGAYYDCLETCLEQNPEHRRKTEAIFSNGIENIVAMEGSDRITRNVKIDVWRAFFSRFSMVEVGFSESSLYQASLIPKQFPYGSSCTLEKNGKGLIVGWKGTPMHSLSAWKFSRERRWRSSVNYKF</sequence>
<proteinExistence type="inferred from homology"/>
<comment type="caution">
    <text evidence="5">Lacks conserved residue(s) required for the propagation of feature annotation.</text>
</comment>
<evidence type="ECO:0000256" key="3">
    <source>
        <dbReference type="ARBA" id="ARBA00023163"/>
    </source>
</evidence>